<dbReference type="EMBL" id="CAMXCT010000435">
    <property type="protein sequence ID" value="CAI3978784.1"/>
    <property type="molecule type" value="Genomic_DNA"/>
</dbReference>
<protein>
    <submittedName>
        <fullName evidence="4">RRM domain-containing protein</fullName>
    </submittedName>
</protein>
<evidence type="ECO:0000313" key="5">
    <source>
        <dbReference type="Proteomes" id="UP001152797"/>
    </source>
</evidence>
<feature type="region of interest" description="Disordered" evidence="1">
    <location>
        <begin position="1"/>
        <end position="25"/>
    </location>
</feature>
<evidence type="ECO:0000256" key="1">
    <source>
        <dbReference type="SAM" id="MobiDB-lite"/>
    </source>
</evidence>
<gene>
    <name evidence="2" type="ORF">C1SCF055_LOCUS6787</name>
</gene>
<accession>A0A9P1FIW3</accession>
<evidence type="ECO:0000313" key="2">
    <source>
        <dbReference type="EMBL" id="CAI3978784.1"/>
    </source>
</evidence>
<evidence type="ECO:0000313" key="4">
    <source>
        <dbReference type="EMBL" id="CAL4766096.1"/>
    </source>
</evidence>
<reference evidence="2" key="1">
    <citation type="submission" date="2022-10" db="EMBL/GenBank/DDBJ databases">
        <authorList>
            <person name="Chen Y."/>
            <person name="Dougan E. K."/>
            <person name="Chan C."/>
            <person name="Rhodes N."/>
            <person name="Thang M."/>
        </authorList>
    </citation>
    <scope>NUCLEOTIDE SEQUENCE</scope>
</reference>
<proteinExistence type="predicted"/>
<dbReference type="Proteomes" id="UP001152797">
    <property type="component" value="Unassembled WGS sequence"/>
</dbReference>
<sequence>MHSAATQGEDGHGLPSVNFRKRPNYDNTKRSLMKIQRGRQQHSSNGPCHHRLDRLLALSQCRCPRRVCFQKFKDADAREKLHRFLSVFWAMKRGSQDSYVKQTIGPRSNSRRQWFFLDKLVNSKCLVGLLGMGQDRLQRIMEGRWDKRRSWGFAVQRTARKRREVNLYLLKLYMDAAGMLPQKFQRGGRSRGNKGTPKEKLSVVMEEDATSVCDYDDAASSSSSDLDPANDFDDVQPEEMEVDEEIQLHIMGLTGYFTSVVETNFASKIKCLPTRYLLTGNIKMLWHQFCVTHSVSYLHFWRTFREIWQNTLRFTSPSQHGQCDCCASFKESFRHASDNQTKFETAKAYKQHITDVGRDRDLESFLQGQRPLERPGNTLAIHWDGMDQSKWRIPRYAGQRPLKSTSMLQRPQLKVQGCWVHGVVLDLWVLDPRVPADSTMVIETGSRSIEFAKQCCQERQVPFPDQILISADNCVRETKNGNLIRKIQIILERIGIRQFVGAAKIRVQYLSAVRNWKSWLSRAPVTYAGGLRDDESGHHCFVLMRRSDIPENVTIEAHGRGARMPMHPSDAILLLKRYASDDLLSQNPVLAFPHRYVDRIGRPPGEGQVRVLRAVKPSKQKDYIALAKLLLEKYPHEATRRAVEFLLSICRTERPQGLPALGWIENPAPGQVIQMGLPSALGRVIPTMKFRVTVQP</sequence>
<keyword evidence="5" id="KW-1185">Reference proteome</keyword>
<dbReference type="AlphaFoldDB" id="A0A9P1FIW3"/>
<reference evidence="3" key="2">
    <citation type="submission" date="2024-04" db="EMBL/GenBank/DDBJ databases">
        <authorList>
            <person name="Chen Y."/>
            <person name="Shah S."/>
            <person name="Dougan E. K."/>
            <person name="Thang M."/>
            <person name="Chan C."/>
        </authorList>
    </citation>
    <scope>NUCLEOTIDE SEQUENCE [LARGE SCALE GENOMIC DNA]</scope>
</reference>
<evidence type="ECO:0000313" key="3">
    <source>
        <dbReference type="EMBL" id="CAL1132159.1"/>
    </source>
</evidence>
<dbReference type="EMBL" id="CAMXCT030000435">
    <property type="protein sequence ID" value="CAL4766096.1"/>
    <property type="molecule type" value="Genomic_DNA"/>
</dbReference>
<comment type="caution">
    <text evidence="2">The sequence shown here is derived from an EMBL/GenBank/DDBJ whole genome shotgun (WGS) entry which is preliminary data.</text>
</comment>
<dbReference type="EMBL" id="CAMXCT020000435">
    <property type="protein sequence ID" value="CAL1132159.1"/>
    <property type="molecule type" value="Genomic_DNA"/>
</dbReference>
<organism evidence="2">
    <name type="scientific">Cladocopium goreaui</name>
    <dbReference type="NCBI Taxonomy" id="2562237"/>
    <lineage>
        <taxon>Eukaryota</taxon>
        <taxon>Sar</taxon>
        <taxon>Alveolata</taxon>
        <taxon>Dinophyceae</taxon>
        <taxon>Suessiales</taxon>
        <taxon>Symbiodiniaceae</taxon>
        <taxon>Cladocopium</taxon>
    </lineage>
</organism>
<name>A0A9P1FIW3_9DINO</name>